<dbReference type="RefSeq" id="WP_354441328.1">
    <property type="nucleotide sequence ID" value="NZ_JBEPSH010000002.1"/>
</dbReference>
<evidence type="ECO:0000313" key="3">
    <source>
        <dbReference type="EMBL" id="MET4575700.1"/>
    </source>
</evidence>
<sequence length="178" mass="18673">MKPFASKSFSYSPYALIVALLISAPATAQEAPAQTSATQEAPAAAMVQITPADNRHGTLKSVQGDVTLVRGDTRRPAKSGDGFLHTDRLLVGAKSAAALTLQDGTTLAVGPDSEVDLEKFSYDPTTQHGSIMVRLARGSLRMVTGLIAKLKPEEVSVRTPTAVIGVRGTDFIVEAEAP</sequence>
<dbReference type="Proteomes" id="UP001549320">
    <property type="component" value="Unassembled WGS sequence"/>
</dbReference>
<evidence type="ECO:0000313" key="4">
    <source>
        <dbReference type="Proteomes" id="UP001549320"/>
    </source>
</evidence>
<reference evidence="3 4" key="1">
    <citation type="submission" date="2024-06" db="EMBL/GenBank/DDBJ databases">
        <title>Sorghum-associated microbial communities from plants grown in Nebraska, USA.</title>
        <authorList>
            <person name="Schachtman D."/>
        </authorList>
    </citation>
    <scope>NUCLEOTIDE SEQUENCE [LARGE SCALE GENOMIC DNA]</scope>
    <source>
        <strain evidence="3 4">2709</strain>
    </source>
</reference>
<dbReference type="PANTHER" id="PTHR38731">
    <property type="entry name" value="LIPL45-RELATED LIPOPROTEIN-RELATED"/>
    <property type="match status" value="1"/>
</dbReference>
<comment type="caution">
    <text evidence="3">The sequence shown here is derived from an EMBL/GenBank/DDBJ whole genome shotgun (WGS) entry which is preliminary data.</text>
</comment>
<accession>A0ABV2Q4V3</accession>
<evidence type="ECO:0000259" key="2">
    <source>
        <dbReference type="Pfam" id="PF04773"/>
    </source>
</evidence>
<dbReference type="Gene3D" id="2.60.120.1440">
    <property type="match status" value="1"/>
</dbReference>
<evidence type="ECO:0000256" key="1">
    <source>
        <dbReference type="SAM" id="SignalP"/>
    </source>
</evidence>
<feature type="domain" description="FecR protein" evidence="2">
    <location>
        <begin position="87"/>
        <end position="176"/>
    </location>
</feature>
<keyword evidence="4" id="KW-1185">Reference proteome</keyword>
<proteinExistence type="predicted"/>
<organism evidence="3 4">
    <name type="scientific">Ottowia thiooxydans</name>
    <dbReference type="NCBI Taxonomy" id="219182"/>
    <lineage>
        <taxon>Bacteria</taxon>
        <taxon>Pseudomonadati</taxon>
        <taxon>Pseudomonadota</taxon>
        <taxon>Betaproteobacteria</taxon>
        <taxon>Burkholderiales</taxon>
        <taxon>Comamonadaceae</taxon>
        <taxon>Ottowia</taxon>
    </lineage>
</organism>
<dbReference type="EMBL" id="JBEPSH010000002">
    <property type="protein sequence ID" value="MET4575700.1"/>
    <property type="molecule type" value="Genomic_DNA"/>
</dbReference>
<name>A0ABV2Q4V3_9BURK</name>
<keyword evidence="1" id="KW-0732">Signal</keyword>
<feature type="signal peptide" evidence="1">
    <location>
        <begin position="1"/>
        <end position="28"/>
    </location>
</feature>
<feature type="chain" id="PRO_5046514509" description="FecR protein domain-containing protein" evidence="1">
    <location>
        <begin position="29"/>
        <end position="178"/>
    </location>
</feature>
<gene>
    <name evidence="3" type="ORF">ABIE13_000800</name>
</gene>
<dbReference type="PANTHER" id="PTHR38731:SF1">
    <property type="entry name" value="FECR PROTEIN DOMAIN-CONTAINING PROTEIN"/>
    <property type="match status" value="1"/>
</dbReference>
<dbReference type="InterPro" id="IPR006860">
    <property type="entry name" value="FecR"/>
</dbReference>
<dbReference type="Pfam" id="PF04773">
    <property type="entry name" value="FecR"/>
    <property type="match status" value="1"/>
</dbReference>
<protein>
    <recommendedName>
        <fullName evidence="2">FecR protein domain-containing protein</fullName>
    </recommendedName>
</protein>